<accession>A0A540KAB6</accession>
<sequence length="55" mass="6136">MLGISLPFHLNQRYLAIAAIPYSLGNTKVMKTKIMIKLYIKKMACTEVTHAGIAK</sequence>
<name>A0A540KAB6_MALBA</name>
<evidence type="ECO:0000313" key="1">
    <source>
        <dbReference type="EMBL" id="TQD71166.1"/>
    </source>
</evidence>
<keyword evidence="2" id="KW-1185">Reference proteome</keyword>
<comment type="caution">
    <text evidence="1">The sequence shown here is derived from an EMBL/GenBank/DDBJ whole genome shotgun (WGS) entry which is preliminary data.</text>
</comment>
<dbReference type="Proteomes" id="UP000315295">
    <property type="component" value="Unassembled WGS sequence"/>
</dbReference>
<organism evidence="1 2">
    <name type="scientific">Malus baccata</name>
    <name type="common">Siberian crab apple</name>
    <name type="synonym">Pyrus baccata</name>
    <dbReference type="NCBI Taxonomy" id="106549"/>
    <lineage>
        <taxon>Eukaryota</taxon>
        <taxon>Viridiplantae</taxon>
        <taxon>Streptophyta</taxon>
        <taxon>Embryophyta</taxon>
        <taxon>Tracheophyta</taxon>
        <taxon>Spermatophyta</taxon>
        <taxon>Magnoliopsida</taxon>
        <taxon>eudicotyledons</taxon>
        <taxon>Gunneridae</taxon>
        <taxon>Pentapetalae</taxon>
        <taxon>rosids</taxon>
        <taxon>fabids</taxon>
        <taxon>Rosales</taxon>
        <taxon>Rosaceae</taxon>
        <taxon>Amygdaloideae</taxon>
        <taxon>Maleae</taxon>
        <taxon>Malus</taxon>
    </lineage>
</organism>
<dbReference type="AlphaFoldDB" id="A0A540KAB6"/>
<proteinExistence type="predicted"/>
<gene>
    <name evidence="1" type="ORF">C1H46_043300</name>
</gene>
<dbReference type="EMBL" id="VIEB01001603">
    <property type="protein sequence ID" value="TQD71166.1"/>
    <property type="molecule type" value="Genomic_DNA"/>
</dbReference>
<protein>
    <submittedName>
        <fullName evidence="1">Uncharacterized protein</fullName>
    </submittedName>
</protein>
<reference evidence="1 2" key="1">
    <citation type="journal article" date="2019" name="G3 (Bethesda)">
        <title>Sequencing of a Wild Apple (Malus baccata) Genome Unravels the Differences Between Cultivated and Wild Apple Species Regarding Disease Resistance and Cold Tolerance.</title>
        <authorList>
            <person name="Chen X."/>
        </authorList>
    </citation>
    <scope>NUCLEOTIDE SEQUENCE [LARGE SCALE GENOMIC DNA]</scope>
    <source>
        <strain evidence="2">cv. Shandingzi</strain>
        <tissue evidence="1">Leaves</tissue>
    </source>
</reference>
<evidence type="ECO:0000313" key="2">
    <source>
        <dbReference type="Proteomes" id="UP000315295"/>
    </source>
</evidence>